<name>A0A177APN5_9BILA</name>
<evidence type="ECO:0000313" key="2">
    <source>
        <dbReference type="Proteomes" id="UP000078046"/>
    </source>
</evidence>
<gene>
    <name evidence="1" type="ORF">A3Q56_08789</name>
</gene>
<dbReference type="OrthoDB" id="10260567at2759"/>
<feature type="non-terminal residue" evidence="1">
    <location>
        <position position="105"/>
    </location>
</feature>
<evidence type="ECO:0000313" key="1">
    <source>
        <dbReference type="EMBL" id="OAF63502.1"/>
    </source>
</evidence>
<dbReference type="AlphaFoldDB" id="A0A177APN5"/>
<proteinExistence type="predicted"/>
<organism evidence="1 2">
    <name type="scientific">Intoshia linei</name>
    <dbReference type="NCBI Taxonomy" id="1819745"/>
    <lineage>
        <taxon>Eukaryota</taxon>
        <taxon>Metazoa</taxon>
        <taxon>Spiralia</taxon>
        <taxon>Lophotrochozoa</taxon>
        <taxon>Mesozoa</taxon>
        <taxon>Orthonectida</taxon>
        <taxon>Rhopaluridae</taxon>
        <taxon>Intoshia</taxon>
    </lineage>
</organism>
<dbReference type="EMBL" id="LWCA01003444">
    <property type="protein sequence ID" value="OAF63502.1"/>
    <property type="molecule type" value="Genomic_DNA"/>
</dbReference>
<keyword evidence="2" id="KW-1185">Reference proteome</keyword>
<dbReference type="Proteomes" id="UP000078046">
    <property type="component" value="Unassembled WGS sequence"/>
</dbReference>
<protein>
    <submittedName>
        <fullName evidence="1">Uncharacterized protein</fullName>
    </submittedName>
</protein>
<sequence>MDLDSAQNFFAISRDYASLMFINRVRNTDTIIGKALIHHYFGQHEAADAEYNRIDRKDLVYQYSKKLGLYGKLQKFIRSKHSTLSDSEYNEALLLIGDYLFYKKQ</sequence>
<reference evidence="1 2" key="1">
    <citation type="submission" date="2016-04" db="EMBL/GenBank/DDBJ databases">
        <title>The genome of Intoshia linei affirms orthonectids as highly simplified spiralians.</title>
        <authorList>
            <person name="Mikhailov K.V."/>
            <person name="Slusarev G.S."/>
            <person name="Nikitin M.A."/>
            <person name="Logacheva M.D."/>
            <person name="Penin A."/>
            <person name="Aleoshin V."/>
            <person name="Panchin Y.V."/>
        </authorList>
    </citation>
    <scope>NUCLEOTIDE SEQUENCE [LARGE SCALE GENOMIC DNA]</scope>
    <source>
        <strain evidence="1">Intl2013</strain>
        <tissue evidence="1">Whole animal</tissue>
    </source>
</reference>
<accession>A0A177APN5</accession>
<comment type="caution">
    <text evidence="1">The sequence shown here is derived from an EMBL/GenBank/DDBJ whole genome shotgun (WGS) entry which is preliminary data.</text>
</comment>